<evidence type="ECO:0000313" key="4">
    <source>
        <dbReference type="Proteomes" id="UP000535491"/>
    </source>
</evidence>
<dbReference type="CDD" id="cd17256">
    <property type="entry name" value="RMtype1_S_EcoJA65PI-TRD1-CR1_like"/>
    <property type="match status" value="1"/>
</dbReference>
<keyword evidence="4" id="KW-1185">Reference proteome</keyword>
<dbReference type="GO" id="GO:0004519">
    <property type="term" value="F:endonuclease activity"/>
    <property type="evidence" value="ECO:0007669"/>
    <property type="project" value="UniProtKB-KW"/>
</dbReference>
<keyword evidence="2" id="KW-0238">DNA-binding</keyword>
<reference evidence="3 4" key="1">
    <citation type="submission" date="2020-07" db="EMBL/GenBank/DDBJ databases">
        <authorList>
            <person name="Feng H."/>
        </authorList>
    </citation>
    <scope>NUCLEOTIDE SEQUENCE [LARGE SCALE GENOMIC DNA]</scope>
    <source>
        <strain evidence="4">s-10</strain>
    </source>
</reference>
<dbReference type="SUPFAM" id="SSF116734">
    <property type="entry name" value="DNA methylase specificity domain"/>
    <property type="match status" value="2"/>
</dbReference>
<dbReference type="InterPro" id="IPR044946">
    <property type="entry name" value="Restrct_endonuc_typeI_TRD_sf"/>
</dbReference>
<organism evidence="3 4">
    <name type="scientific">Paenactinomyces guangxiensis</name>
    <dbReference type="NCBI Taxonomy" id="1490290"/>
    <lineage>
        <taxon>Bacteria</taxon>
        <taxon>Bacillati</taxon>
        <taxon>Bacillota</taxon>
        <taxon>Bacilli</taxon>
        <taxon>Bacillales</taxon>
        <taxon>Thermoactinomycetaceae</taxon>
        <taxon>Paenactinomyces</taxon>
    </lineage>
</organism>
<evidence type="ECO:0000256" key="2">
    <source>
        <dbReference type="ARBA" id="ARBA00023125"/>
    </source>
</evidence>
<dbReference type="RefSeq" id="WP_181754614.1">
    <property type="nucleotide sequence ID" value="NZ_JACEIQ010000029.1"/>
</dbReference>
<evidence type="ECO:0000313" key="3">
    <source>
        <dbReference type="EMBL" id="MBA4496308.1"/>
    </source>
</evidence>
<keyword evidence="1" id="KW-0680">Restriction system</keyword>
<proteinExistence type="predicted"/>
<gene>
    <name evidence="3" type="ORF">H1191_18760</name>
</gene>
<sequence length="466" mass="51616">MKIKTVPSTWIENEGHRLDCGPYMSGAIETRELLQKLKVPKDRLQDLTQEGINGIINPGRITRNWVNNPEYGYPFLSSTDILQADLSYVSYIAKSVAKINSKLLIKENWTLITRSGTIGRMAYARSDMHGMACTEDVLRVIPDQNKILPGYLYAYLSTRFGVPLVISGTYGSIITHLEPNHIADLPVPRLGEVEQQTHELIQQAADLHVEALALRKQAADLLNSICNFPEKLAFGARNFAFSSASSADVLKRLDATYHNPVAQEAEKLVENAKGITLAEADIKGFESNRLKQVFVDPGYGTPFITSGGIFNKTITPERYLKNQLLGEDESWRINENDTLIARSGQVGGIIGRGVWADKRFDGFAASPHILRIRSQNLSFPPGYVYTFLCLTDVGYQLLARTAAGSSIPFLPLDSVLSIKIPQTPSIQQRNQIDQLIKESGNLLLKSQELEATAVSLVERTIEEGGQ</sequence>
<comment type="caution">
    <text evidence="3">The sequence shown here is derived from an EMBL/GenBank/DDBJ whole genome shotgun (WGS) entry which is preliminary data.</text>
</comment>
<evidence type="ECO:0000256" key="1">
    <source>
        <dbReference type="ARBA" id="ARBA00022747"/>
    </source>
</evidence>
<name>A0A7W2AAX3_9BACL</name>
<dbReference type="GO" id="GO:0009307">
    <property type="term" value="P:DNA restriction-modification system"/>
    <property type="evidence" value="ECO:0007669"/>
    <property type="project" value="UniProtKB-KW"/>
</dbReference>
<dbReference type="PANTHER" id="PTHR30408:SF12">
    <property type="entry name" value="TYPE I RESTRICTION ENZYME MJAVIII SPECIFICITY SUBUNIT"/>
    <property type="match status" value="1"/>
</dbReference>
<dbReference type="Gene3D" id="3.90.220.20">
    <property type="entry name" value="DNA methylase specificity domains"/>
    <property type="match status" value="2"/>
</dbReference>
<protein>
    <submittedName>
        <fullName evidence="3">Restriction endonuclease subunit S</fullName>
    </submittedName>
</protein>
<keyword evidence="3" id="KW-0540">Nuclease</keyword>
<accession>A0A7W2AAX3</accession>
<dbReference type="GO" id="GO:0003677">
    <property type="term" value="F:DNA binding"/>
    <property type="evidence" value="ECO:0007669"/>
    <property type="project" value="UniProtKB-KW"/>
</dbReference>
<dbReference type="AlphaFoldDB" id="A0A7W2AAX3"/>
<dbReference type="EMBL" id="JACEIQ010000029">
    <property type="protein sequence ID" value="MBA4496308.1"/>
    <property type="molecule type" value="Genomic_DNA"/>
</dbReference>
<dbReference type="PANTHER" id="PTHR30408">
    <property type="entry name" value="TYPE-1 RESTRICTION ENZYME ECOKI SPECIFICITY PROTEIN"/>
    <property type="match status" value="1"/>
</dbReference>
<dbReference type="NCBIfam" id="NF047740">
    <property type="entry name" value="antiphage_MADS5"/>
    <property type="match status" value="1"/>
</dbReference>
<keyword evidence="3" id="KW-0378">Hydrolase</keyword>
<dbReference type="InterPro" id="IPR052021">
    <property type="entry name" value="Type-I_RS_S_subunit"/>
</dbReference>
<dbReference type="Proteomes" id="UP000535491">
    <property type="component" value="Unassembled WGS sequence"/>
</dbReference>
<keyword evidence="3" id="KW-0255">Endonuclease</keyword>